<gene>
    <name evidence="7" type="ORF">c16721_g1_i1</name>
</gene>
<dbReference type="GO" id="GO:0031209">
    <property type="term" value="C:SCAR complex"/>
    <property type="evidence" value="ECO:0007669"/>
    <property type="project" value="InterPro"/>
</dbReference>
<comment type="similarity">
    <text evidence="2">Belongs to the BRK1 family.</text>
</comment>
<dbReference type="InterPro" id="IPR033378">
    <property type="entry name" value="BRICK1"/>
</dbReference>
<dbReference type="Proteomes" id="UP000008854">
    <property type="component" value="Unassembled WGS sequence"/>
</dbReference>
<dbReference type="Gene3D" id="1.20.5.110">
    <property type="match status" value="1"/>
</dbReference>
<sequence>MASTFRAAKEIKDDWGNRERIDVITTNIKSLVNFLNRFDSSCRTKLSQLDSKLTNAEKHVDLLEAHVHRILSQQNHQRPTLKSPQHSLTPND</sequence>
<dbReference type="PANTHER" id="PTHR33668:SF1">
    <property type="entry name" value="PROTEIN BRICK1"/>
    <property type="match status" value="1"/>
</dbReference>
<dbReference type="PANTHER" id="PTHR33668">
    <property type="entry name" value="PROTEIN BRICK1"/>
    <property type="match status" value="1"/>
</dbReference>
<evidence type="ECO:0000256" key="4">
    <source>
        <dbReference type="ARBA" id="ARBA00023054"/>
    </source>
</evidence>
<dbReference type="Pfam" id="PF10152">
    <property type="entry name" value="CCDC53"/>
    <property type="match status" value="1"/>
</dbReference>
<dbReference type="GO" id="GO:0005856">
    <property type="term" value="C:cytoskeleton"/>
    <property type="evidence" value="ECO:0007669"/>
    <property type="project" value="UniProtKB-SubCell"/>
</dbReference>
<proteinExistence type="inferred from homology"/>
<evidence type="ECO:0000256" key="2">
    <source>
        <dbReference type="ARBA" id="ARBA00005620"/>
    </source>
</evidence>
<dbReference type="InterPro" id="IPR019309">
    <property type="entry name" value="WASHC3"/>
</dbReference>
<feature type="region of interest" description="Disordered" evidence="6">
    <location>
        <begin position="71"/>
        <end position="92"/>
    </location>
</feature>
<keyword evidence="3" id="KW-0963">Cytoplasm</keyword>
<dbReference type="WBParaSite" id="Smp_350070.1">
    <property type="protein sequence ID" value="Smp_350070.1"/>
    <property type="gene ID" value="Smp_350070"/>
</dbReference>
<dbReference type="GO" id="GO:0008064">
    <property type="term" value="P:regulation of actin polymerization or depolymerization"/>
    <property type="evidence" value="ECO:0007669"/>
    <property type="project" value="TreeGrafter"/>
</dbReference>
<accession>A0A146MHZ9</accession>
<evidence type="ECO:0000313" key="9">
    <source>
        <dbReference type="WBParaSite" id="Smp_350070.1"/>
    </source>
</evidence>
<evidence type="ECO:0000256" key="5">
    <source>
        <dbReference type="ARBA" id="ARBA00023212"/>
    </source>
</evidence>
<protein>
    <submittedName>
        <fullName evidence="9">Protein BRICK1</fullName>
    </submittedName>
</protein>
<keyword evidence="5" id="KW-0206">Cytoskeleton</keyword>
<reference evidence="9" key="3">
    <citation type="submission" date="2023-11" db="UniProtKB">
        <authorList>
            <consortium name="WormBaseParasite"/>
        </authorList>
    </citation>
    <scope>IDENTIFICATION</scope>
    <source>
        <strain evidence="9">Puerto Rican</strain>
    </source>
</reference>
<dbReference type="GO" id="GO:0048870">
    <property type="term" value="P:cell motility"/>
    <property type="evidence" value="ECO:0007669"/>
    <property type="project" value="TreeGrafter"/>
</dbReference>
<evidence type="ECO:0000313" key="8">
    <source>
        <dbReference type="Proteomes" id="UP000008854"/>
    </source>
</evidence>
<evidence type="ECO:0000313" key="7">
    <source>
        <dbReference type="EMBL" id="JAQ18652.1"/>
    </source>
</evidence>
<dbReference type="GO" id="GO:0071203">
    <property type="term" value="C:WASH complex"/>
    <property type="evidence" value="ECO:0007669"/>
    <property type="project" value="InterPro"/>
</dbReference>
<evidence type="ECO:0000256" key="6">
    <source>
        <dbReference type="SAM" id="MobiDB-lite"/>
    </source>
</evidence>
<dbReference type="GO" id="GO:0007015">
    <property type="term" value="P:actin filament organization"/>
    <property type="evidence" value="ECO:0007669"/>
    <property type="project" value="InterPro"/>
</dbReference>
<evidence type="ECO:0000256" key="3">
    <source>
        <dbReference type="ARBA" id="ARBA00022490"/>
    </source>
</evidence>
<dbReference type="AlphaFoldDB" id="A0A146MHZ9"/>
<dbReference type="GO" id="GO:0044877">
    <property type="term" value="F:protein-containing complex binding"/>
    <property type="evidence" value="ECO:0007669"/>
    <property type="project" value="InterPro"/>
</dbReference>
<dbReference type="EMBL" id="GDQY01000200">
    <property type="protein sequence ID" value="JAQ18652.1"/>
    <property type="molecule type" value="Transcribed_RNA"/>
</dbReference>
<keyword evidence="4" id="KW-0175">Coiled coil</keyword>
<name>A0A146MHZ9_SCHMA</name>
<organism evidence="7">
    <name type="scientific">Schistosoma mansoni</name>
    <name type="common">Blood fluke</name>
    <dbReference type="NCBI Taxonomy" id="6183"/>
    <lineage>
        <taxon>Eukaryota</taxon>
        <taxon>Metazoa</taxon>
        <taxon>Spiralia</taxon>
        <taxon>Lophotrochozoa</taxon>
        <taxon>Platyhelminthes</taxon>
        <taxon>Trematoda</taxon>
        <taxon>Digenea</taxon>
        <taxon>Strigeidida</taxon>
        <taxon>Schistosomatoidea</taxon>
        <taxon>Schistosomatidae</taxon>
        <taxon>Schistosoma</taxon>
    </lineage>
</organism>
<reference evidence="7" key="2">
    <citation type="journal article" date="2015" name="PLoS Negl. Trop. Dis.">
        <title>Schistosoma mansoni Egg, Adult Male and Female Comparative Gene Expression Analysis and Identification of Novel Genes by RNA-Seq.</title>
        <authorList>
            <person name="Anderson L."/>
            <person name="Amaral M.S."/>
            <person name="Beckedorff F."/>
            <person name="Silva L.F."/>
            <person name="Dazzani B."/>
            <person name="Oliveira K.C."/>
            <person name="Almeida G.T."/>
            <person name="Gomes M.R."/>
            <person name="Pires D.S."/>
            <person name="Setubal J.C."/>
            <person name="DeMarco R."/>
            <person name="Verjovski-Almeida S."/>
        </authorList>
    </citation>
    <scope>NUCLEOTIDE SEQUENCE</scope>
    <source>
        <strain evidence="7">BH</strain>
    </source>
</reference>
<comment type="subcellular location">
    <subcellularLocation>
        <location evidence="1">Cytoplasm</location>
        <location evidence="1">Cytoskeleton</location>
    </subcellularLocation>
</comment>
<reference evidence="8" key="1">
    <citation type="journal article" date="2012" name="PLoS Negl. Trop. Dis.">
        <title>A systematically improved high quality genome and transcriptome of the human blood fluke Schistosoma mansoni.</title>
        <authorList>
            <person name="Protasio A.V."/>
            <person name="Tsai I.J."/>
            <person name="Babbage A."/>
            <person name="Nichol S."/>
            <person name="Hunt M."/>
            <person name="Aslett M.A."/>
            <person name="De Silva N."/>
            <person name="Velarde G.S."/>
            <person name="Anderson T.J."/>
            <person name="Clark R.C."/>
            <person name="Davidson C."/>
            <person name="Dillon G.P."/>
            <person name="Holroyd N.E."/>
            <person name="LoVerde P.T."/>
            <person name="Lloyd C."/>
            <person name="McQuillan J."/>
            <person name="Oliveira G."/>
            <person name="Otto T.D."/>
            <person name="Parker-Manuel S.J."/>
            <person name="Quail M.A."/>
            <person name="Wilson R.A."/>
            <person name="Zerlotini A."/>
            <person name="Dunne D.W."/>
            <person name="Berriman M."/>
        </authorList>
    </citation>
    <scope>NUCLEOTIDE SEQUENCE [LARGE SCALE GENOMIC DNA]</scope>
    <source>
        <strain evidence="8">Puerto Rican</strain>
    </source>
</reference>
<keyword evidence="8" id="KW-1185">Reference proteome</keyword>
<evidence type="ECO:0000256" key="1">
    <source>
        <dbReference type="ARBA" id="ARBA00004245"/>
    </source>
</evidence>